<dbReference type="GO" id="GO:0032259">
    <property type="term" value="P:methylation"/>
    <property type="evidence" value="ECO:0007669"/>
    <property type="project" value="UniProtKB-KW"/>
</dbReference>
<comment type="caution">
    <text evidence="2">The sequence shown here is derived from an EMBL/GenBank/DDBJ whole genome shotgun (WGS) entry which is preliminary data.</text>
</comment>
<dbReference type="Pfam" id="PF08241">
    <property type="entry name" value="Methyltransf_11"/>
    <property type="match status" value="1"/>
</dbReference>
<keyword evidence="2" id="KW-0489">Methyltransferase</keyword>
<gene>
    <name evidence="2" type="ORF">FC770_01425</name>
</gene>
<evidence type="ECO:0000313" key="2">
    <source>
        <dbReference type="EMBL" id="TKI63870.1"/>
    </source>
</evidence>
<dbReference type="PANTHER" id="PTHR43591:SF24">
    <property type="entry name" value="2-METHOXY-6-POLYPRENYL-1,4-BENZOQUINOL METHYLASE, MITOCHONDRIAL"/>
    <property type="match status" value="1"/>
</dbReference>
<dbReference type="InterPro" id="IPR013216">
    <property type="entry name" value="Methyltransf_11"/>
</dbReference>
<organism evidence="2 3">
    <name type="scientific">Nocardioides jishulii</name>
    <dbReference type="NCBI Taxonomy" id="2575440"/>
    <lineage>
        <taxon>Bacteria</taxon>
        <taxon>Bacillati</taxon>
        <taxon>Actinomycetota</taxon>
        <taxon>Actinomycetes</taxon>
        <taxon>Propionibacteriales</taxon>
        <taxon>Nocardioidaceae</taxon>
        <taxon>Nocardioides</taxon>
    </lineage>
</organism>
<dbReference type="AlphaFoldDB" id="A0A4U2YRY4"/>
<dbReference type="OrthoDB" id="9795634at2"/>
<dbReference type="InterPro" id="IPR029063">
    <property type="entry name" value="SAM-dependent_MTases_sf"/>
</dbReference>
<feature type="domain" description="Methyltransferase type 11" evidence="1">
    <location>
        <begin position="53"/>
        <end position="144"/>
    </location>
</feature>
<evidence type="ECO:0000313" key="3">
    <source>
        <dbReference type="Proteomes" id="UP000307808"/>
    </source>
</evidence>
<sequence>MDTTPFTVDEALMARHRTMWATGDYPRVAREVVAPLGEVLVDALDVCSGEQVLDIAAGTGNAAAAAARRGADVTASDLTPELLAAGRAAFGDVSLTWDEANAEDLPYDDDSFDVTMSCIGVMFAPHHQRAADEMLRVARPGGRIGVVSWTPDGTIGQLFATMKPYVAAPPAGASPPPLWGDAAHVATLLGDRVHDVTVRRGTLVVDHFADAAAFADYFTRHYGPTIVARRANADDPERLAALDADLVALGEREGRRGQRGFTMGWDHLAVTATVS</sequence>
<accession>A0A4U2YRY4</accession>
<dbReference type="Proteomes" id="UP000307808">
    <property type="component" value="Unassembled WGS sequence"/>
</dbReference>
<evidence type="ECO:0000259" key="1">
    <source>
        <dbReference type="Pfam" id="PF08241"/>
    </source>
</evidence>
<dbReference type="GO" id="GO:0008757">
    <property type="term" value="F:S-adenosylmethionine-dependent methyltransferase activity"/>
    <property type="evidence" value="ECO:0007669"/>
    <property type="project" value="InterPro"/>
</dbReference>
<name>A0A4U2YRY4_9ACTN</name>
<dbReference type="EMBL" id="SZPY01000001">
    <property type="protein sequence ID" value="TKI63870.1"/>
    <property type="molecule type" value="Genomic_DNA"/>
</dbReference>
<reference evidence="2 3" key="1">
    <citation type="submission" date="2019-04" db="EMBL/GenBank/DDBJ databases">
        <authorList>
            <person name="Dong K."/>
        </authorList>
    </citation>
    <scope>NUCLEOTIDE SEQUENCE [LARGE SCALE GENOMIC DNA]</scope>
    <source>
        <strain evidence="3">dk3543</strain>
    </source>
</reference>
<dbReference type="SUPFAM" id="SSF53335">
    <property type="entry name" value="S-adenosyl-L-methionine-dependent methyltransferases"/>
    <property type="match status" value="1"/>
</dbReference>
<protein>
    <submittedName>
        <fullName evidence="2">Methyltransferase domain-containing protein</fullName>
    </submittedName>
</protein>
<dbReference type="RefSeq" id="WP_137064334.1">
    <property type="nucleotide sequence ID" value="NZ_CP040748.1"/>
</dbReference>
<keyword evidence="3" id="KW-1185">Reference proteome</keyword>
<keyword evidence="2" id="KW-0808">Transferase</keyword>
<dbReference type="PANTHER" id="PTHR43591">
    <property type="entry name" value="METHYLTRANSFERASE"/>
    <property type="match status" value="1"/>
</dbReference>
<proteinExistence type="predicted"/>
<dbReference type="Gene3D" id="3.40.50.150">
    <property type="entry name" value="Vaccinia Virus protein VP39"/>
    <property type="match status" value="1"/>
</dbReference>